<evidence type="ECO:0000256" key="11">
    <source>
        <dbReference type="ARBA" id="ARBA00022989"/>
    </source>
</evidence>
<dbReference type="Pfam" id="PF10183">
    <property type="entry name" value="ESSS"/>
    <property type="match status" value="1"/>
</dbReference>
<evidence type="ECO:0000256" key="4">
    <source>
        <dbReference type="ARBA" id="ARBA00018632"/>
    </source>
</evidence>
<comment type="subcellular location">
    <subcellularLocation>
        <location evidence="2">Mitochondrion inner membrane</location>
        <topology evidence="2">Single-pass membrane protein</topology>
    </subcellularLocation>
</comment>
<comment type="function">
    <text evidence="1">Accessory subunit of the mitochondrial membrane respiratory chain NADH dehydrogenase (Complex I), that is believed not to be involved in catalysis. Complex I functions in the transfer of electrons from NADH to the respiratory chain. The immediate electron acceptor for the enzyme is believed to be ubiquinone.</text>
</comment>
<evidence type="ECO:0000256" key="15">
    <source>
        <dbReference type="ARBA" id="ARBA00031387"/>
    </source>
</evidence>
<name>K1QKK2_MAGGI</name>
<dbReference type="PANTHER" id="PTHR13327">
    <property type="entry name" value="NADH-UBIQUINONE OXIDOREDUCTASE ESSS SUBUNIT, MITOCHONDRIAL PRECURSOR"/>
    <property type="match status" value="1"/>
</dbReference>
<keyword evidence="17" id="KW-0830">Ubiquinone</keyword>
<dbReference type="EMBL" id="JH816099">
    <property type="protein sequence ID" value="EKC37277.1"/>
    <property type="molecule type" value="Genomic_DNA"/>
</dbReference>
<evidence type="ECO:0000256" key="3">
    <source>
        <dbReference type="ARBA" id="ARBA00008915"/>
    </source>
</evidence>
<keyword evidence="13" id="KW-0472">Membrane</keyword>
<dbReference type="GO" id="GO:0005743">
    <property type="term" value="C:mitochondrial inner membrane"/>
    <property type="evidence" value="ECO:0007669"/>
    <property type="project" value="UniProtKB-SubCell"/>
</dbReference>
<keyword evidence="12" id="KW-0496">Mitochondrion</keyword>
<dbReference type="InterPro" id="IPR019329">
    <property type="entry name" value="NADH_UbQ_OxRdtase_ESSS_su"/>
</dbReference>
<dbReference type="InParanoid" id="K1QKK2"/>
<evidence type="ECO:0000256" key="9">
    <source>
        <dbReference type="ARBA" id="ARBA00022946"/>
    </source>
</evidence>
<evidence type="ECO:0000256" key="13">
    <source>
        <dbReference type="ARBA" id="ARBA00023136"/>
    </source>
</evidence>
<keyword evidence="7" id="KW-0812">Transmembrane</keyword>
<dbReference type="HOGENOM" id="CLU_1416417_0_0_1"/>
<evidence type="ECO:0000313" key="17">
    <source>
        <dbReference type="EMBL" id="EKC37277.1"/>
    </source>
</evidence>
<dbReference type="PANTHER" id="PTHR13327:SF0">
    <property type="entry name" value="NADH DEHYDROGENASE [UBIQUINONE] 1 BETA SUBCOMPLEX SUBUNIT 11, MITOCHONDRIAL"/>
    <property type="match status" value="1"/>
</dbReference>
<protein>
    <recommendedName>
        <fullName evidence="4">NADH dehydrogenase [ubiquinone] 1 beta subcomplex subunit 11, mitochondrial</fullName>
    </recommendedName>
    <alternativeName>
        <fullName evidence="15">Complex I-ESSS</fullName>
    </alternativeName>
    <alternativeName>
        <fullName evidence="14">NADH-ubiquinone oxidoreductase ESSS subunit</fullName>
    </alternativeName>
</protein>
<comment type="subunit">
    <text evidence="16">Complex I is composed of 45 different subunits. Interacts with BCAP31.</text>
</comment>
<evidence type="ECO:0000256" key="1">
    <source>
        <dbReference type="ARBA" id="ARBA00003195"/>
    </source>
</evidence>
<keyword evidence="9" id="KW-0809">Transit peptide</keyword>
<evidence type="ECO:0000256" key="8">
    <source>
        <dbReference type="ARBA" id="ARBA00022792"/>
    </source>
</evidence>
<dbReference type="FunCoup" id="K1QKK2">
    <property type="interactions" value="309"/>
</dbReference>
<organism evidence="17">
    <name type="scientific">Magallana gigas</name>
    <name type="common">Pacific oyster</name>
    <name type="synonym">Crassostrea gigas</name>
    <dbReference type="NCBI Taxonomy" id="29159"/>
    <lineage>
        <taxon>Eukaryota</taxon>
        <taxon>Metazoa</taxon>
        <taxon>Spiralia</taxon>
        <taxon>Lophotrochozoa</taxon>
        <taxon>Mollusca</taxon>
        <taxon>Bivalvia</taxon>
        <taxon>Autobranchia</taxon>
        <taxon>Pteriomorphia</taxon>
        <taxon>Ostreida</taxon>
        <taxon>Ostreoidea</taxon>
        <taxon>Ostreidae</taxon>
        <taxon>Magallana</taxon>
    </lineage>
</organism>
<reference evidence="17" key="1">
    <citation type="journal article" date="2012" name="Nature">
        <title>The oyster genome reveals stress adaptation and complexity of shell formation.</title>
        <authorList>
            <person name="Zhang G."/>
            <person name="Fang X."/>
            <person name="Guo X."/>
            <person name="Li L."/>
            <person name="Luo R."/>
            <person name="Xu F."/>
            <person name="Yang P."/>
            <person name="Zhang L."/>
            <person name="Wang X."/>
            <person name="Qi H."/>
            <person name="Xiong Z."/>
            <person name="Que H."/>
            <person name="Xie Y."/>
            <person name="Holland P.W."/>
            <person name="Paps J."/>
            <person name="Zhu Y."/>
            <person name="Wu F."/>
            <person name="Chen Y."/>
            <person name="Wang J."/>
            <person name="Peng C."/>
            <person name="Meng J."/>
            <person name="Yang L."/>
            <person name="Liu J."/>
            <person name="Wen B."/>
            <person name="Zhang N."/>
            <person name="Huang Z."/>
            <person name="Zhu Q."/>
            <person name="Feng Y."/>
            <person name="Mount A."/>
            <person name="Hedgecock D."/>
            <person name="Xu Z."/>
            <person name="Liu Y."/>
            <person name="Domazet-Loso T."/>
            <person name="Du Y."/>
            <person name="Sun X."/>
            <person name="Zhang S."/>
            <person name="Liu B."/>
            <person name="Cheng P."/>
            <person name="Jiang X."/>
            <person name="Li J."/>
            <person name="Fan D."/>
            <person name="Wang W."/>
            <person name="Fu W."/>
            <person name="Wang T."/>
            <person name="Wang B."/>
            <person name="Zhang J."/>
            <person name="Peng Z."/>
            <person name="Li Y."/>
            <person name="Li N."/>
            <person name="Wang J."/>
            <person name="Chen M."/>
            <person name="He Y."/>
            <person name="Tan F."/>
            <person name="Song X."/>
            <person name="Zheng Q."/>
            <person name="Huang R."/>
            <person name="Yang H."/>
            <person name="Du X."/>
            <person name="Chen L."/>
            <person name="Yang M."/>
            <person name="Gaffney P.M."/>
            <person name="Wang S."/>
            <person name="Luo L."/>
            <person name="She Z."/>
            <person name="Ming Y."/>
            <person name="Huang W."/>
            <person name="Zhang S."/>
            <person name="Huang B."/>
            <person name="Zhang Y."/>
            <person name="Qu T."/>
            <person name="Ni P."/>
            <person name="Miao G."/>
            <person name="Wang J."/>
            <person name="Wang Q."/>
            <person name="Steinberg C.E."/>
            <person name="Wang H."/>
            <person name="Li N."/>
            <person name="Qian L."/>
            <person name="Zhang G."/>
            <person name="Li Y."/>
            <person name="Yang H."/>
            <person name="Liu X."/>
            <person name="Wang J."/>
            <person name="Yin Y."/>
            <person name="Wang J."/>
        </authorList>
    </citation>
    <scope>NUCLEOTIDE SEQUENCE [LARGE SCALE GENOMIC DNA]</scope>
    <source>
        <strain evidence="17">05x7-T-G4-1.051#20</strain>
    </source>
</reference>
<evidence type="ECO:0000256" key="12">
    <source>
        <dbReference type="ARBA" id="ARBA00023128"/>
    </source>
</evidence>
<gene>
    <name evidence="17" type="ORF">CGI_10020618</name>
</gene>
<evidence type="ECO:0000256" key="10">
    <source>
        <dbReference type="ARBA" id="ARBA00022982"/>
    </source>
</evidence>
<evidence type="ECO:0000256" key="2">
    <source>
        <dbReference type="ARBA" id="ARBA00004434"/>
    </source>
</evidence>
<evidence type="ECO:0000256" key="14">
    <source>
        <dbReference type="ARBA" id="ARBA00030753"/>
    </source>
</evidence>
<keyword evidence="5" id="KW-0813">Transport</keyword>
<dbReference type="AlphaFoldDB" id="K1QKK2"/>
<sequence>MATFLRRTCRLHQQMSGARRYIQRHSLRFVSTSDKKESNLSIPFTPEDIADETKRKELHKRLEEHFKDEDLNSPKNRIPYGYEENVPEVDKFNYHTVWWFWFVIPVIVGIAIFNFSLNDYGLRSWSEREARLVMEEREKKGLPYVEKNYIDPSMIELPSEEDIEAWDFRMEPDLRDQVDCFCGGWDGELDYD</sequence>
<keyword evidence="8" id="KW-0999">Mitochondrion inner membrane</keyword>
<evidence type="ECO:0000256" key="16">
    <source>
        <dbReference type="ARBA" id="ARBA00046528"/>
    </source>
</evidence>
<accession>K1QKK2</accession>
<keyword evidence="10" id="KW-0249">Electron transport</keyword>
<comment type="similarity">
    <text evidence="3">Belongs to the complex I NDUFB11 subunit family.</text>
</comment>
<evidence type="ECO:0000256" key="5">
    <source>
        <dbReference type="ARBA" id="ARBA00022448"/>
    </source>
</evidence>
<proteinExistence type="inferred from homology"/>
<keyword evidence="11" id="KW-1133">Transmembrane helix</keyword>
<evidence type="ECO:0000256" key="6">
    <source>
        <dbReference type="ARBA" id="ARBA00022660"/>
    </source>
</evidence>
<evidence type="ECO:0000256" key="7">
    <source>
        <dbReference type="ARBA" id="ARBA00022692"/>
    </source>
</evidence>
<keyword evidence="6" id="KW-0679">Respiratory chain</keyword>